<reference evidence="1 2" key="1">
    <citation type="submission" date="2019-01" db="EMBL/GenBank/DDBJ databases">
        <title>Ktedonosporobacter rubrisoli SCAWS-G2.</title>
        <authorList>
            <person name="Huang Y."/>
            <person name="Yan B."/>
        </authorList>
    </citation>
    <scope>NUCLEOTIDE SEQUENCE [LARGE SCALE GENOMIC DNA]</scope>
    <source>
        <strain evidence="1 2">SCAWS-G2</strain>
    </source>
</reference>
<dbReference type="Proteomes" id="UP000290365">
    <property type="component" value="Chromosome"/>
</dbReference>
<accession>A0A4P6K222</accession>
<sequence length="119" mass="13509">MMTDDELRELISELVDETLEESKRAKVEQALASNPDLQQELEIARQVRAFLVLMYGQNAQLQVPAGLEARLIARIRQQNKVGELVDLSSRLFGLWLVEFINLVGELFNPMASRQGQLRG</sequence>
<gene>
    <name evidence="1" type="ORF">EPA93_41800</name>
</gene>
<evidence type="ECO:0008006" key="3">
    <source>
        <dbReference type="Google" id="ProtNLM"/>
    </source>
</evidence>
<dbReference type="AlphaFoldDB" id="A0A4P6K222"/>
<dbReference type="EMBL" id="CP035758">
    <property type="protein sequence ID" value="QBD82169.1"/>
    <property type="molecule type" value="Genomic_DNA"/>
</dbReference>
<evidence type="ECO:0000313" key="2">
    <source>
        <dbReference type="Proteomes" id="UP000290365"/>
    </source>
</evidence>
<proteinExistence type="predicted"/>
<evidence type="ECO:0000313" key="1">
    <source>
        <dbReference type="EMBL" id="QBD82169.1"/>
    </source>
</evidence>
<dbReference type="RefSeq" id="WP_129893238.1">
    <property type="nucleotide sequence ID" value="NZ_CP035758.1"/>
</dbReference>
<name>A0A4P6K222_KTERU</name>
<protein>
    <recommendedName>
        <fullName evidence="3">Anti-sigma factor</fullName>
    </recommendedName>
</protein>
<dbReference type="KEGG" id="kbs:EPA93_41800"/>
<keyword evidence="2" id="KW-1185">Reference proteome</keyword>
<organism evidence="1 2">
    <name type="scientific">Ktedonosporobacter rubrisoli</name>
    <dbReference type="NCBI Taxonomy" id="2509675"/>
    <lineage>
        <taxon>Bacteria</taxon>
        <taxon>Bacillati</taxon>
        <taxon>Chloroflexota</taxon>
        <taxon>Ktedonobacteria</taxon>
        <taxon>Ktedonobacterales</taxon>
        <taxon>Ktedonosporobacteraceae</taxon>
        <taxon>Ktedonosporobacter</taxon>
    </lineage>
</organism>